<protein>
    <submittedName>
        <fullName evidence="2">Uncharacterized protein</fullName>
    </submittedName>
</protein>
<gene>
    <name evidence="2" type="ORF">HNP71_000514</name>
</gene>
<comment type="caution">
    <text evidence="2">The sequence shown here is derived from an EMBL/GenBank/DDBJ whole genome shotgun (WGS) entry which is preliminary data.</text>
</comment>
<dbReference type="RefSeq" id="WP_183265295.1">
    <property type="nucleotide sequence ID" value="NZ_JACHFJ010000002.1"/>
</dbReference>
<accession>A0A840V953</accession>
<evidence type="ECO:0000313" key="2">
    <source>
        <dbReference type="EMBL" id="MBB5372276.1"/>
    </source>
</evidence>
<dbReference type="EMBL" id="JACHFJ010000002">
    <property type="protein sequence ID" value="MBB5372276.1"/>
    <property type="molecule type" value="Genomic_DNA"/>
</dbReference>
<keyword evidence="3" id="KW-1185">Reference proteome</keyword>
<dbReference type="AlphaFoldDB" id="A0A840V953"/>
<feature type="region of interest" description="Disordered" evidence="1">
    <location>
        <begin position="81"/>
        <end position="103"/>
    </location>
</feature>
<proteinExistence type="predicted"/>
<name>A0A840V953_9PROT</name>
<dbReference type="Proteomes" id="UP000553706">
    <property type="component" value="Unassembled WGS sequence"/>
</dbReference>
<organism evidence="2 3">
    <name type="scientific">Acidocella aromatica</name>
    <dbReference type="NCBI Taxonomy" id="1303579"/>
    <lineage>
        <taxon>Bacteria</taxon>
        <taxon>Pseudomonadati</taxon>
        <taxon>Pseudomonadota</taxon>
        <taxon>Alphaproteobacteria</taxon>
        <taxon>Acetobacterales</taxon>
        <taxon>Acidocellaceae</taxon>
        <taxon>Acidocella</taxon>
    </lineage>
</organism>
<sequence length="103" mass="11294">MTILVCPASALHYADTRFRFRLPPMPRLGLPRQASFTVPFTNLGLHVYLDDERSGWWIKNMATGGEALLGRVAVAWGFGSPTRPAPRNGEEDANMCAGEPVHG</sequence>
<evidence type="ECO:0000256" key="1">
    <source>
        <dbReference type="SAM" id="MobiDB-lite"/>
    </source>
</evidence>
<evidence type="ECO:0000313" key="3">
    <source>
        <dbReference type="Proteomes" id="UP000553706"/>
    </source>
</evidence>
<reference evidence="2 3" key="1">
    <citation type="submission" date="2020-08" db="EMBL/GenBank/DDBJ databases">
        <title>Genomic Encyclopedia of Type Strains, Phase IV (KMG-IV): sequencing the most valuable type-strain genomes for metagenomic binning, comparative biology and taxonomic classification.</title>
        <authorList>
            <person name="Goeker M."/>
        </authorList>
    </citation>
    <scope>NUCLEOTIDE SEQUENCE [LARGE SCALE GENOMIC DNA]</scope>
    <source>
        <strain evidence="2 3">DSM 27026</strain>
    </source>
</reference>